<dbReference type="GO" id="GO:0005886">
    <property type="term" value="C:plasma membrane"/>
    <property type="evidence" value="ECO:0007669"/>
    <property type="project" value="UniProtKB-SubCell"/>
</dbReference>
<name>A0A9D9H3D4_9BACT</name>
<dbReference type="Pfam" id="PF02535">
    <property type="entry name" value="Zip"/>
    <property type="match status" value="1"/>
</dbReference>
<evidence type="ECO:0000256" key="8">
    <source>
        <dbReference type="SAM" id="Phobius"/>
    </source>
</evidence>
<evidence type="ECO:0000256" key="3">
    <source>
        <dbReference type="ARBA" id="ARBA00022475"/>
    </source>
</evidence>
<evidence type="ECO:0000313" key="9">
    <source>
        <dbReference type="EMBL" id="MBO8437660.1"/>
    </source>
</evidence>
<dbReference type="InterPro" id="IPR003689">
    <property type="entry name" value="ZIP"/>
</dbReference>
<dbReference type="AlphaFoldDB" id="A0A9D9H3D4"/>
<accession>A0A9D9H3D4</accession>
<evidence type="ECO:0000256" key="1">
    <source>
        <dbReference type="ARBA" id="ARBA00004651"/>
    </source>
</evidence>
<reference evidence="9" key="2">
    <citation type="journal article" date="2021" name="PeerJ">
        <title>Extensive microbial diversity within the chicken gut microbiome revealed by metagenomics and culture.</title>
        <authorList>
            <person name="Gilroy R."/>
            <person name="Ravi A."/>
            <person name="Getino M."/>
            <person name="Pursley I."/>
            <person name="Horton D.L."/>
            <person name="Alikhan N.F."/>
            <person name="Baker D."/>
            <person name="Gharbi K."/>
            <person name="Hall N."/>
            <person name="Watson M."/>
            <person name="Adriaenssens E.M."/>
            <person name="Foster-Nyarko E."/>
            <person name="Jarju S."/>
            <person name="Secka A."/>
            <person name="Antonio M."/>
            <person name="Oren A."/>
            <person name="Chaudhuri R.R."/>
            <person name="La Ragione R."/>
            <person name="Hildebrand F."/>
            <person name="Pallen M.J."/>
        </authorList>
    </citation>
    <scope>NUCLEOTIDE SEQUENCE</scope>
    <source>
        <strain evidence="9">G3-4614</strain>
    </source>
</reference>
<evidence type="ECO:0000256" key="6">
    <source>
        <dbReference type="ARBA" id="ARBA00022989"/>
    </source>
</evidence>
<dbReference type="PANTHER" id="PTHR11040:SF211">
    <property type="entry name" value="ZINC TRANSPORTER ZIP11"/>
    <property type="match status" value="1"/>
</dbReference>
<dbReference type="Proteomes" id="UP000823636">
    <property type="component" value="Unassembled WGS sequence"/>
</dbReference>
<feature type="transmembrane region" description="Helical" evidence="8">
    <location>
        <begin position="45"/>
        <end position="66"/>
    </location>
</feature>
<proteinExistence type="inferred from homology"/>
<organism evidence="9 10">
    <name type="scientific">Candidatus Caccoplasma merdipullorum</name>
    <dbReference type="NCBI Taxonomy" id="2840718"/>
    <lineage>
        <taxon>Bacteria</taxon>
        <taxon>Pseudomonadati</taxon>
        <taxon>Bacteroidota</taxon>
        <taxon>Bacteroidia</taxon>
        <taxon>Bacteroidales</taxon>
        <taxon>Bacteroidaceae</taxon>
        <taxon>Bacteroidaceae incertae sedis</taxon>
        <taxon>Candidatus Caccoplasma</taxon>
    </lineage>
</organism>
<feature type="transmembrane region" description="Helical" evidence="8">
    <location>
        <begin position="120"/>
        <end position="144"/>
    </location>
</feature>
<protein>
    <submittedName>
        <fullName evidence="9">ZIP family metal transporter</fullName>
    </submittedName>
</protein>
<evidence type="ECO:0000256" key="2">
    <source>
        <dbReference type="ARBA" id="ARBA00006939"/>
    </source>
</evidence>
<comment type="similarity">
    <text evidence="2">Belongs to the ZIP transporter (TC 2.A.5) family.</text>
</comment>
<comment type="subcellular location">
    <subcellularLocation>
        <location evidence="1">Cell membrane</location>
        <topology evidence="1">Multi-pass membrane protein</topology>
    </subcellularLocation>
</comment>
<feature type="transmembrane region" description="Helical" evidence="8">
    <location>
        <begin position="150"/>
        <end position="168"/>
    </location>
</feature>
<gene>
    <name evidence="9" type="ORF">IAC54_02015</name>
</gene>
<feature type="transmembrane region" description="Helical" evidence="8">
    <location>
        <begin position="189"/>
        <end position="210"/>
    </location>
</feature>
<sequence>MFDTLFADKAAGIAVGLLIPFIGNTAGAASVLFTGRKSSGFSQKLMLGFAAGVMLSAIIWSLLIPSMEMAEEQGTSRWVTPVIGFLAGMLFLLVIDTLTPHMHVSSDSVEGLPSRLSKSSMLILAIVIHHIPEGMAMGVVFAGAAAGDGAVTAASAIALSFGMALQNIPEGAVVSLPLKNMGHGRLRSFLYGTATGLVQPISAIAAMLLIGGLPSQIFPALLSFAAGAMMYVIVEEIIPESQNGRHSNIATIGLAAGFVLMMIMDSAL</sequence>
<keyword evidence="3" id="KW-1003">Cell membrane</keyword>
<keyword evidence="6 8" id="KW-1133">Transmembrane helix</keyword>
<evidence type="ECO:0000313" key="10">
    <source>
        <dbReference type="Proteomes" id="UP000823636"/>
    </source>
</evidence>
<evidence type="ECO:0000256" key="7">
    <source>
        <dbReference type="ARBA" id="ARBA00023136"/>
    </source>
</evidence>
<feature type="transmembrane region" description="Helical" evidence="8">
    <location>
        <begin position="216"/>
        <end position="234"/>
    </location>
</feature>
<dbReference type="EMBL" id="JADIMW010000020">
    <property type="protein sequence ID" value="MBO8437660.1"/>
    <property type="molecule type" value="Genomic_DNA"/>
</dbReference>
<feature type="transmembrane region" description="Helical" evidence="8">
    <location>
        <begin position="246"/>
        <end position="264"/>
    </location>
</feature>
<dbReference type="GO" id="GO:0005385">
    <property type="term" value="F:zinc ion transmembrane transporter activity"/>
    <property type="evidence" value="ECO:0007669"/>
    <property type="project" value="TreeGrafter"/>
</dbReference>
<keyword evidence="4 8" id="KW-0812">Transmembrane</keyword>
<comment type="caution">
    <text evidence="9">The sequence shown here is derived from an EMBL/GenBank/DDBJ whole genome shotgun (WGS) entry which is preliminary data.</text>
</comment>
<feature type="transmembrane region" description="Helical" evidence="8">
    <location>
        <begin position="78"/>
        <end position="99"/>
    </location>
</feature>
<keyword evidence="5" id="KW-0862">Zinc</keyword>
<evidence type="ECO:0000256" key="4">
    <source>
        <dbReference type="ARBA" id="ARBA00022692"/>
    </source>
</evidence>
<reference evidence="9" key="1">
    <citation type="submission" date="2020-10" db="EMBL/GenBank/DDBJ databases">
        <authorList>
            <person name="Gilroy R."/>
        </authorList>
    </citation>
    <scope>NUCLEOTIDE SEQUENCE</scope>
    <source>
        <strain evidence="9">G3-4614</strain>
    </source>
</reference>
<keyword evidence="7 8" id="KW-0472">Membrane</keyword>
<feature type="transmembrane region" description="Helical" evidence="8">
    <location>
        <begin position="12"/>
        <end position="33"/>
    </location>
</feature>
<dbReference type="PANTHER" id="PTHR11040">
    <property type="entry name" value="ZINC/IRON TRANSPORTER"/>
    <property type="match status" value="1"/>
</dbReference>
<evidence type="ECO:0000256" key="5">
    <source>
        <dbReference type="ARBA" id="ARBA00022833"/>
    </source>
</evidence>